<name>A0ABN4X635_9RHOB</name>
<evidence type="ECO:0000313" key="1">
    <source>
        <dbReference type="EMBL" id="AQS46560.1"/>
    </source>
</evidence>
<sequence>MLASCGPKPGDLAGLDALDLEPCGGWTGATPRDDKTLLKAAAAEKFGRLCDESKLQAVHDFREAIQARAAGLSSP</sequence>
<proteinExistence type="predicted"/>
<reference evidence="1 2" key="1">
    <citation type="submission" date="2017-01" db="EMBL/GenBank/DDBJ databases">
        <title>The complete genome sequence of a sulfur-oxidizing marine bacterium Thioclava sp. 25B10_4T.</title>
        <authorList>
            <person name="Liu Y."/>
            <person name="Lai Q."/>
            <person name="Shao Z."/>
        </authorList>
    </citation>
    <scope>NUCLEOTIDE SEQUENCE [LARGE SCALE GENOMIC DNA]</scope>
    <source>
        <strain evidence="1 2">25B10_4</strain>
    </source>
</reference>
<dbReference type="EMBL" id="CP019437">
    <property type="protein sequence ID" value="AQS46560.1"/>
    <property type="molecule type" value="Genomic_DNA"/>
</dbReference>
<accession>A0ABN4X635</accession>
<keyword evidence="2" id="KW-1185">Reference proteome</keyword>
<dbReference type="Proteomes" id="UP000185622">
    <property type="component" value="Chromosome"/>
</dbReference>
<evidence type="ECO:0000313" key="2">
    <source>
        <dbReference type="Proteomes" id="UP000185622"/>
    </source>
</evidence>
<organism evidence="1 2">
    <name type="scientific">Thioclava nitratireducens</name>
    <dbReference type="NCBI Taxonomy" id="1915078"/>
    <lineage>
        <taxon>Bacteria</taxon>
        <taxon>Pseudomonadati</taxon>
        <taxon>Pseudomonadota</taxon>
        <taxon>Alphaproteobacteria</taxon>
        <taxon>Rhodobacterales</taxon>
        <taxon>Paracoccaceae</taxon>
        <taxon>Thioclava</taxon>
    </lineage>
</organism>
<gene>
    <name evidence="1" type="ORF">BMG03_01135</name>
</gene>
<protein>
    <submittedName>
        <fullName evidence="1">Uncharacterized protein</fullName>
    </submittedName>
</protein>